<feature type="region of interest" description="Disordered" evidence="1">
    <location>
        <begin position="34"/>
        <end position="62"/>
    </location>
</feature>
<name>A0A9N7TTW7_PLEPL</name>
<feature type="compositionally biased region" description="Gly residues" evidence="1">
    <location>
        <begin position="41"/>
        <end position="55"/>
    </location>
</feature>
<evidence type="ECO:0000313" key="2">
    <source>
        <dbReference type="EMBL" id="CAB1418644.1"/>
    </source>
</evidence>
<accession>A0A9N7TTW7</accession>
<proteinExistence type="predicted"/>
<organism evidence="2 3">
    <name type="scientific">Pleuronectes platessa</name>
    <name type="common">European plaice</name>
    <dbReference type="NCBI Taxonomy" id="8262"/>
    <lineage>
        <taxon>Eukaryota</taxon>
        <taxon>Metazoa</taxon>
        <taxon>Chordata</taxon>
        <taxon>Craniata</taxon>
        <taxon>Vertebrata</taxon>
        <taxon>Euteleostomi</taxon>
        <taxon>Actinopterygii</taxon>
        <taxon>Neopterygii</taxon>
        <taxon>Teleostei</taxon>
        <taxon>Neoteleostei</taxon>
        <taxon>Acanthomorphata</taxon>
        <taxon>Carangaria</taxon>
        <taxon>Pleuronectiformes</taxon>
        <taxon>Pleuronectoidei</taxon>
        <taxon>Pleuronectidae</taxon>
        <taxon>Pleuronectes</taxon>
    </lineage>
</organism>
<evidence type="ECO:0000313" key="3">
    <source>
        <dbReference type="Proteomes" id="UP001153269"/>
    </source>
</evidence>
<protein>
    <submittedName>
        <fullName evidence="2">Uncharacterized protein</fullName>
    </submittedName>
</protein>
<sequence length="122" mass="13064">MDDLTAPEKWSLSVSIVPWWLAAVKVVNPASSVERVQGRISSGGGRRWPPGGRGGQVSVRPFPQKCFSQAGGEKDTTSLTVGPETVVTGDQETSEPAWSMFNSTPCCGENPVHLPPCAVERR</sequence>
<gene>
    <name evidence="2" type="ORF">PLEPLA_LOCUS6470</name>
</gene>
<dbReference type="Proteomes" id="UP001153269">
    <property type="component" value="Unassembled WGS sequence"/>
</dbReference>
<dbReference type="AlphaFoldDB" id="A0A9N7TTW7"/>
<keyword evidence="3" id="KW-1185">Reference proteome</keyword>
<dbReference type="EMBL" id="CADEAL010000335">
    <property type="protein sequence ID" value="CAB1418644.1"/>
    <property type="molecule type" value="Genomic_DNA"/>
</dbReference>
<reference evidence="2" key="1">
    <citation type="submission" date="2020-03" db="EMBL/GenBank/DDBJ databases">
        <authorList>
            <person name="Weist P."/>
        </authorList>
    </citation>
    <scope>NUCLEOTIDE SEQUENCE</scope>
</reference>
<comment type="caution">
    <text evidence="2">The sequence shown here is derived from an EMBL/GenBank/DDBJ whole genome shotgun (WGS) entry which is preliminary data.</text>
</comment>
<evidence type="ECO:0000256" key="1">
    <source>
        <dbReference type="SAM" id="MobiDB-lite"/>
    </source>
</evidence>